<proteinExistence type="inferred from homology"/>
<evidence type="ECO:0000256" key="2">
    <source>
        <dbReference type="SAM" id="SignalP"/>
    </source>
</evidence>
<dbReference type="EMBL" id="CADCUX010000697">
    <property type="protein sequence ID" value="CAA9440326.1"/>
    <property type="molecule type" value="Genomic_DNA"/>
</dbReference>
<feature type="signal peptide" evidence="2">
    <location>
        <begin position="1"/>
        <end position="25"/>
    </location>
</feature>
<feature type="chain" id="PRO_5026765263" description="BUG/TctC family periplasmic protein" evidence="2">
    <location>
        <begin position="26"/>
        <end position="325"/>
    </location>
</feature>
<evidence type="ECO:0000256" key="1">
    <source>
        <dbReference type="ARBA" id="ARBA00006987"/>
    </source>
</evidence>
<reference evidence="3" key="1">
    <citation type="submission" date="2020-02" db="EMBL/GenBank/DDBJ databases">
        <authorList>
            <person name="Meier V. D."/>
        </authorList>
    </citation>
    <scope>NUCLEOTIDE SEQUENCE</scope>
    <source>
        <strain evidence="3">AVDCRST_MAG51</strain>
    </source>
</reference>
<dbReference type="Gene3D" id="3.40.190.150">
    <property type="entry name" value="Bordetella uptake gene, domain 1"/>
    <property type="match status" value="1"/>
</dbReference>
<evidence type="ECO:0008006" key="4">
    <source>
        <dbReference type="Google" id="ProtNLM"/>
    </source>
</evidence>
<name>A0A6J4QHW0_9BURK</name>
<protein>
    <recommendedName>
        <fullName evidence="4">BUG/TctC family periplasmic protein</fullName>
    </recommendedName>
</protein>
<accession>A0A6J4QHW0</accession>
<dbReference type="Pfam" id="PF03401">
    <property type="entry name" value="TctC"/>
    <property type="match status" value="1"/>
</dbReference>
<dbReference type="PIRSF" id="PIRSF017082">
    <property type="entry name" value="YflP"/>
    <property type="match status" value="1"/>
</dbReference>
<dbReference type="AlphaFoldDB" id="A0A6J4QHW0"/>
<dbReference type="PANTHER" id="PTHR42928">
    <property type="entry name" value="TRICARBOXYLATE-BINDING PROTEIN"/>
    <property type="match status" value="1"/>
</dbReference>
<comment type="similarity">
    <text evidence="1">Belongs to the UPF0065 (bug) family.</text>
</comment>
<dbReference type="PANTHER" id="PTHR42928:SF5">
    <property type="entry name" value="BLR1237 PROTEIN"/>
    <property type="match status" value="1"/>
</dbReference>
<sequence length="325" mass="34348">MTTRRTALRGLAAGAAAAIAGPSIAQDDKSAITVLVGAASSMDATARLIAEQLRESLGRPAVVLSKLGAGQRVALGECKRAAPDGRTLVFVTSGPFSVYPHIYTKLDYDPVADFTPIAGISYFDVAIGTGPMTGATDLKQLVEWQRARKPGDAVFGSAPGNGSLSHFVGISTSLATKVPMTHIPYKDSGNGIIDLAAGRLPMMITGLQPMIEMHKAGRIKVLAVSGDTRSPLVPDVPTLKQAGVDVVSSTYTGLFGPARMPPELVKRLHDAVMPMLTNAAMKEKLAQQAMTPWPADQQKLATLLAEERKRFEVLVKASGYQKEDA</sequence>
<dbReference type="PROSITE" id="PS51318">
    <property type="entry name" value="TAT"/>
    <property type="match status" value="1"/>
</dbReference>
<dbReference type="InterPro" id="IPR005064">
    <property type="entry name" value="BUG"/>
</dbReference>
<dbReference type="InterPro" id="IPR042100">
    <property type="entry name" value="Bug_dom1"/>
</dbReference>
<keyword evidence="2" id="KW-0732">Signal</keyword>
<organism evidence="3">
    <name type="scientific">uncultured Ramlibacter sp</name>
    <dbReference type="NCBI Taxonomy" id="260755"/>
    <lineage>
        <taxon>Bacteria</taxon>
        <taxon>Pseudomonadati</taxon>
        <taxon>Pseudomonadota</taxon>
        <taxon>Betaproteobacteria</taxon>
        <taxon>Burkholderiales</taxon>
        <taxon>Comamonadaceae</taxon>
        <taxon>Ramlibacter</taxon>
        <taxon>environmental samples</taxon>
    </lineage>
</organism>
<dbReference type="Gene3D" id="3.40.190.10">
    <property type="entry name" value="Periplasmic binding protein-like II"/>
    <property type="match status" value="1"/>
</dbReference>
<evidence type="ECO:0000313" key="3">
    <source>
        <dbReference type="EMBL" id="CAA9440326.1"/>
    </source>
</evidence>
<gene>
    <name evidence="3" type="ORF">AVDCRST_MAG51-3209</name>
</gene>
<dbReference type="InterPro" id="IPR006311">
    <property type="entry name" value="TAT_signal"/>
</dbReference>